<protein>
    <submittedName>
        <fullName evidence="1">Uncharacterized protein</fullName>
    </submittedName>
</protein>
<sequence>MTEEHQLLEHIEEGIVTHGGELGGWTQLFDGSLKLFDGRISLSVVIYEGEDGRREMAHCHVYATLHEYDDEVLDACVVGMGEDRDNALREAGGLWVTCVAGPIKSFLDNRPLCMTCQAGVQDGDFSQGYAPGDYGLSGLRAYVGPSLARGIDDEAIHNKLDDSKPWFRYAAESAAPRRVHLVKATILSHGEKGWHRELEIDGHEVAHREENWPAGIGGPDFGYVTRFAVFEFPSNSTEIRYRRELERTIRYFGEHFSDYESVDQLIEAMVGQGFDADTVHEVESVSTIAFGRLYFEATGVQYSSTIIRARRDGTIETDVPLMALPAYSRGRAIGAKLWETLPEEKWHSLTLYNAESNAILSALESGTDAADLSGVKLFPSVVPDRGVSQETMDQAIDMVFKMSQSTRPVGKKPWWKFW</sequence>
<keyword evidence="2" id="KW-1185">Reference proteome</keyword>
<evidence type="ECO:0000313" key="1">
    <source>
        <dbReference type="EMBL" id="MBA2117029.1"/>
    </source>
</evidence>
<gene>
    <name evidence="1" type="ORF">HOV93_42230</name>
</gene>
<dbReference type="Proteomes" id="UP000551616">
    <property type="component" value="Unassembled WGS sequence"/>
</dbReference>
<dbReference type="AlphaFoldDB" id="A0A7V8V8Q3"/>
<organism evidence="1 2">
    <name type="scientific">Bremerella alba</name>
    <dbReference type="NCBI Taxonomy" id="980252"/>
    <lineage>
        <taxon>Bacteria</taxon>
        <taxon>Pseudomonadati</taxon>
        <taxon>Planctomycetota</taxon>
        <taxon>Planctomycetia</taxon>
        <taxon>Pirellulales</taxon>
        <taxon>Pirellulaceae</taxon>
        <taxon>Bremerella</taxon>
    </lineage>
</organism>
<evidence type="ECO:0000313" key="2">
    <source>
        <dbReference type="Proteomes" id="UP000551616"/>
    </source>
</evidence>
<name>A0A7V8V8Q3_9BACT</name>
<dbReference type="EMBL" id="JABRWO010000012">
    <property type="protein sequence ID" value="MBA2117029.1"/>
    <property type="molecule type" value="Genomic_DNA"/>
</dbReference>
<comment type="caution">
    <text evidence="1">The sequence shown here is derived from an EMBL/GenBank/DDBJ whole genome shotgun (WGS) entry which is preliminary data.</text>
</comment>
<reference evidence="1 2" key="1">
    <citation type="submission" date="2020-05" db="EMBL/GenBank/DDBJ databases">
        <title>Bremerella alba sp. nov., a novel planctomycete isolated from the surface of the macroalga Fucus spiralis.</title>
        <authorList>
            <person name="Godinho O."/>
            <person name="Botelho R."/>
            <person name="Albuquerque L."/>
            <person name="Wiegand S."/>
            <person name="Da Costa M.S."/>
            <person name="Lobo-Da-Cunha A."/>
            <person name="Jogler C."/>
            <person name="Lage O.M."/>
        </authorList>
    </citation>
    <scope>NUCLEOTIDE SEQUENCE [LARGE SCALE GENOMIC DNA]</scope>
    <source>
        <strain evidence="1 2">FF15</strain>
    </source>
</reference>
<accession>A0A7V8V8Q3</accession>
<proteinExistence type="predicted"/>
<dbReference type="RefSeq" id="WP_207398409.1">
    <property type="nucleotide sequence ID" value="NZ_JABRWO010000012.1"/>
</dbReference>